<feature type="region of interest" description="Disordered" evidence="1">
    <location>
        <begin position="1"/>
        <end position="70"/>
    </location>
</feature>
<accession>A0AAV4IL53</accession>
<organism evidence="2 3">
    <name type="scientific">Elysia marginata</name>
    <dbReference type="NCBI Taxonomy" id="1093978"/>
    <lineage>
        <taxon>Eukaryota</taxon>
        <taxon>Metazoa</taxon>
        <taxon>Spiralia</taxon>
        <taxon>Lophotrochozoa</taxon>
        <taxon>Mollusca</taxon>
        <taxon>Gastropoda</taxon>
        <taxon>Heterobranchia</taxon>
        <taxon>Euthyneura</taxon>
        <taxon>Panpulmonata</taxon>
        <taxon>Sacoglossa</taxon>
        <taxon>Placobranchoidea</taxon>
        <taxon>Plakobranchidae</taxon>
        <taxon>Elysia</taxon>
    </lineage>
</organism>
<evidence type="ECO:0000313" key="3">
    <source>
        <dbReference type="Proteomes" id="UP000762676"/>
    </source>
</evidence>
<sequence length="100" mass="10669">MEIPGSMPSVYQVGDTSEAYPLKVMEESPSQSPPLSNGNTGDGSCASSLSQGGSPKRRKLVEEDSGDDSNVQDLLVYYAKNSTMHGIPTIVGSELYRGRQ</sequence>
<keyword evidence="3" id="KW-1185">Reference proteome</keyword>
<comment type="caution">
    <text evidence="2">The sequence shown here is derived from an EMBL/GenBank/DDBJ whole genome shotgun (WGS) entry which is preliminary data.</text>
</comment>
<evidence type="ECO:0000313" key="2">
    <source>
        <dbReference type="EMBL" id="GFS10528.1"/>
    </source>
</evidence>
<evidence type="ECO:0000256" key="1">
    <source>
        <dbReference type="SAM" id="MobiDB-lite"/>
    </source>
</evidence>
<reference evidence="2 3" key="1">
    <citation type="journal article" date="2021" name="Elife">
        <title>Chloroplast acquisition without the gene transfer in kleptoplastic sea slugs, Plakobranchus ocellatus.</title>
        <authorList>
            <person name="Maeda T."/>
            <person name="Takahashi S."/>
            <person name="Yoshida T."/>
            <person name="Shimamura S."/>
            <person name="Takaki Y."/>
            <person name="Nagai Y."/>
            <person name="Toyoda A."/>
            <person name="Suzuki Y."/>
            <person name="Arimoto A."/>
            <person name="Ishii H."/>
            <person name="Satoh N."/>
            <person name="Nishiyama T."/>
            <person name="Hasebe M."/>
            <person name="Maruyama T."/>
            <person name="Minagawa J."/>
            <person name="Obokata J."/>
            <person name="Shigenobu S."/>
        </authorList>
    </citation>
    <scope>NUCLEOTIDE SEQUENCE [LARGE SCALE GENOMIC DNA]</scope>
</reference>
<dbReference type="Proteomes" id="UP000762676">
    <property type="component" value="Unassembled WGS sequence"/>
</dbReference>
<feature type="compositionally biased region" description="Polar residues" evidence="1">
    <location>
        <begin position="28"/>
        <end position="39"/>
    </location>
</feature>
<dbReference type="EMBL" id="BMAT01002628">
    <property type="protein sequence ID" value="GFS10528.1"/>
    <property type="molecule type" value="Genomic_DNA"/>
</dbReference>
<proteinExistence type="predicted"/>
<dbReference type="AlphaFoldDB" id="A0AAV4IL53"/>
<gene>
    <name evidence="2" type="ORF">ElyMa_001325400</name>
</gene>
<protein>
    <submittedName>
        <fullName evidence="2">Uncharacterized protein</fullName>
    </submittedName>
</protein>
<name>A0AAV4IL53_9GAST</name>